<gene>
    <name evidence="2" type="ORF">ACFSF0_12250</name>
</gene>
<dbReference type="EMBL" id="JBHUEJ010000026">
    <property type="protein sequence ID" value="MFD1711383.1"/>
    <property type="molecule type" value="Genomic_DNA"/>
</dbReference>
<keyword evidence="1" id="KW-0472">Membrane</keyword>
<keyword evidence="3" id="KW-1185">Reference proteome</keyword>
<keyword evidence="1" id="KW-1133">Transmembrane helix</keyword>
<protein>
    <submittedName>
        <fullName evidence="2">Uncharacterized protein</fullName>
    </submittedName>
</protein>
<feature type="transmembrane region" description="Helical" evidence="1">
    <location>
        <begin position="12"/>
        <end position="30"/>
    </location>
</feature>
<evidence type="ECO:0000313" key="2">
    <source>
        <dbReference type="EMBL" id="MFD1711383.1"/>
    </source>
</evidence>
<evidence type="ECO:0000256" key="1">
    <source>
        <dbReference type="SAM" id="Phobius"/>
    </source>
</evidence>
<proteinExistence type="predicted"/>
<sequence>MWNRAAHPRPVLPMVPLTYVVALWLASRYFPSAGPAVVYAWGGVSILVRLALLVRARGRLRKMTDG</sequence>
<keyword evidence="1" id="KW-0812">Transmembrane</keyword>
<feature type="transmembrane region" description="Helical" evidence="1">
    <location>
        <begin position="36"/>
        <end position="54"/>
    </location>
</feature>
<dbReference type="Proteomes" id="UP001597304">
    <property type="component" value="Unassembled WGS sequence"/>
</dbReference>
<comment type="caution">
    <text evidence="2">The sequence shown here is derived from an EMBL/GenBank/DDBJ whole genome shotgun (WGS) entry which is preliminary data.</text>
</comment>
<evidence type="ECO:0000313" key="3">
    <source>
        <dbReference type="Proteomes" id="UP001597304"/>
    </source>
</evidence>
<accession>A0ABW4KVQ9</accession>
<name>A0ABW4KVQ9_9BURK</name>
<organism evidence="2 3">
    <name type="scientific">Ottowia flava</name>
    <dbReference type="NCBI Taxonomy" id="2675430"/>
    <lineage>
        <taxon>Bacteria</taxon>
        <taxon>Pseudomonadati</taxon>
        <taxon>Pseudomonadota</taxon>
        <taxon>Betaproteobacteria</taxon>
        <taxon>Burkholderiales</taxon>
        <taxon>Comamonadaceae</taxon>
        <taxon>Ottowia</taxon>
    </lineage>
</organism>
<dbReference type="RefSeq" id="WP_147914932.1">
    <property type="nucleotide sequence ID" value="NZ_JBHUEJ010000026.1"/>
</dbReference>
<reference evidence="3" key="1">
    <citation type="journal article" date="2019" name="Int. J. Syst. Evol. Microbiol.">
        <title>The Global Catalogue of Microorganisms (GCM) 10K type strain sequencing project: providing services to taxonomists for standard genome sequencing and annotation.</title>
        <authorList>
            <consortium name="The Broad Institute Genomics Platform"/>
            <consortium name="The Broad Institute Genome Sequencing Center for Infectious Disease"/>
            <person name="Wu L."/>
            <person name="Ma J."/>
        </authorList>
    </citation>
    <scope>NUCLEOTIDE SEQUENCE [LARGE SCALE GENOMIC DNA]</scope>
    <source>
        <strain evidence="3">LMG 29247</strain>
    </source>
</reference>